<feature type="chain" id="PRO_5040784190" evidence="1">
    <location>
        <begin position="20"/>
        <end position="220"/>
    </location>
</feature>
<keyword evidence="1" id="KW-0732">Signal</keyword>
<protein>
    <submittedName>
        <fullName evidence="2">Uncharacterized protein</fullName>
    </submittedName>
</protein>
<name>A0A9X3RYF2_9ACTN</name>
<gene>
    <name evidence="2" type="ORF">OM076_02485</name>
</gene>
<evidence type="ECO:0000313" key="3">
    <source>
        <dbReference type="Proteomes" id="UP001149140"/>
    </source>
</evidence>
<dbReference type="EMBL" id="JAPDOD010000001">
    <property type="protein sequence ID" value="MDA0159119.1"/>
    <property type="molecule type" value="Genomic_DNA"/>
</dbReference>
<organism evidence="2 3">
    <name type="scientific">Solirubrobacter ginsenosidimutans</name>
    <dbReference type="NCBI Taxonomy" id="490573"/>
    <lineage>
        <taxon>Bacteria</taxon>
        <taxon>Bacillati</taxon>
        <taxon>Actinomycetota</taxon>
        <taxon>Thermoleophilia</taxon>
        <taxon>Solirubrobacterales</taxon>
        <taxon>Solirubrobacteraceae</taxon>
        <taxon>Solirubrobacter</taxon>
    </lineage>
</organism>
<dbReference type="AlphaFoldDB" id="A0A9X3RYF2"/>
<keyword evidence="3" id="KW-1185">Reference proteome</keyword>
<sequence length="220" mass="23519">MQSISPRHILILVATAAMAAVLAIAIQSSWADGASGGYGGSMTGHDMGGGPSQSQGQIPNQLKKDIATARLALAPYATDLDAAKAAGYSRQITPMMPDMGYHYMDPSVTGFDLRRPPILVYERHDGTNQLAAAEWVFPSKPAKAPLPGAKYGSFPAACHYEDGTFVAQKREKACAPATASGSAFTFWHPDLVTLHLWLWYPNPDGLFNSTNPLIAPFNRG</sequence>
<accession>A0A9X3RYF2</accession>
<proteinExistence type="predicted"/>
<feature type="signal peptide" evidence="1">
    <location>
        <begin position="1"/>
        <end position="19"/>
    </location>
</feature>
<evidence type="ECO:0000313" key="2">
    <source>
        <dbReference type="EMBL" id="MDA0159119.1"/>
    </source>
</evidence>
<reference evidence="2" key="1">
    <citation type="submission" date="2022-10" db="EMBL/GenBank/DDBJ databases">
        <title>The WGS of Solirubrobacter ginsenosidimutans DSM 21036.</title>
        <authorList>
            <person name="Jiang Z."/>
        </authorList>
    </citation>
    <scope>NUCLEOTIDE SEQUENCE</scope>
    <source>
        <strain evidence="2">DSM 21036</strain>
    </source>
</reference>
<dbReference type="RefSeq" id="WP_270037781.1">
    <property type="nucleotide sequence ID" value="NZ_JAPDOD010000001.1"/>
</dbReference>
<comment type="caution">
    <text evidence="2">The sequence shown here is derived from an EMBL/GenBank/DDBJ whole genome shotgun (WGS) entry which is preliminary data.</text>
</comment>
<evidence type="ECO:0000256" key="1">
    <source>
        <dbReference type="SAM" id="SignalP"/>
    </source>
</evidence>
<dbReference type="Proteomes" id="UP001149140">
    <property type="component" value="Unassembled WGS sequence"/>
</dbReference>